<reference evidence="2" key="1">
    <citation type="submission" date="2020-11" db="EMBL/GenBank/DDBJ databases">
        <authorList>
            <person name="Whitehead M."/>
        </authorList>
    </citation>
    <scope>NUCLEOTIDE SEQUENCE</scope>
    <source>
        <strain evidence="2">EGII</strain>
    </source>
</reference>
<name>A0A811UWZ4_CERCA</name>
<evidence type="ECO:0000313" key="2">
    <source>
        <dbReference type="EMBL" id="CAD7003171.1"/>
    </source>
</evidence>
<protein>
    <submittedName>
        <fullName evidence="2">(Mediterranean fruit fly) hypothetical protein</fullName>
    </submittedName>
</protein>
<gene>
    <name evidence="2" type="ORF">CCAP1982_LOCUS11633</name>
</gene>
<evidence type="ECO:0000313" key="3">
    <source>
        <dbReference type="Proteomes" id="UP000606786"/>
    </source>
</evidence>
<dbReference type="EMBL" id="CAJHJT010000034">
    <property type="protein sequence ID" value="CAD7003171.1"/>
    <property type="molecule type" value="Genomic_DNA"/>
</dbReference>
<keyword evidence="3" id="KW-1185">Reference proteome</keyword>
<keyword evidence="1" id="KW-0472">Membrane</keyword>
<dbReference type="AlphaFoldDB" id="A0A811UWZ4"/>
<comment type="caution">
    <text evidence="2">The sequence shown here is derived from an EMBL/GenBank/DDBJ whole genome shotgun (WGS) entry which is preliminary data.</text>
</comment>
<keyword evidence="1" id="KW-1133">Transmembrane helix</keyword>
<dbReference type="Proteomes" id="UP000606786">
    <property type="component" value="Unassembled WGS sequence"/>
</dbReference>
<keyword evidence="1" id="KW-0812">Transmembrane</keyword>
<accession>A0A811UWZ4</accession>
<sequence length="128" mass="14713">MKFSQGSVIIIVILPLLISTIIGIYFTIKKQSDCPFAFETTRDCHLPANFAITQNSGNTIQQQQQYHDLSRPIGVAFKLQHKQTANCPSTPINCGWWMTGAQRKTETIAWERENFWWRIDVKTTTFGF</sequence>
<organism evidence="2 3">
    <name type="scientific">Ceratitis capitata</name>
    <name type="common">Mediterranean fruit fly</name>
    <name type="synonym">Tephritis capitata</name>
    <dbReference type="NCBI Taxonomy" id="7213"/>
    <lineage>
        <taxon>Eukaryota</taxon>
        <taxon>Metazoa</taxon>
        <taxon>Ecdysozoa</taxon>
        <taxon>Arthropoda</taxon>
        <taxon>Hexapoda</taxon>
        <taxon>Insecta</taxon>
        <taxon>Pterygota</taxon>
        <taxon>Neoptera</taxon>
        <taxon>Endopterygota</taxon>
        <taxon>Diptera</taxon>
        <taxon>Brachycera</taxon>
        <taxon>Muscomorpha</taxon>
        <taxon>Tephritoidea</taxon>
        <taxon>Tephritidae</taxon>
        <taxon>Ceratitis</taxon>
        <taxon>Ceratitis</taxon>
    </lineage>
</organism>
<proteinExistence type="predicted"/>
<evidence type="ECO:0000256" key="1">
    <source>
        <dbReference type="SAM" id="Phobius"/>
    </source>
</evidence>
<feature type="transmembrane region" description="Helical" evidence="1">
    <location>
        <begin position="6"/>
        <end position="28"/>
    </location>
</feature>